<dbReference type="Proteomes" id="UP000559027">
    <property type="component" value="Unassembled WGS sequence"/>
</dbReference>
<keyword evidence="4" id="KW-1185">Reference proteome</keyword>
<protein>
    <submittedName>
        <fullName evidence="3">Uncharacterized protein</fullName>
    </submittedName>
</protein>
<feature type="coiled-coil region" evidence="1">
    <location>
        <begin position="84"/>
        <end position="118"/>
    </location>
</feature>
<comment type="caution">
    <text evidence="3">The sequence shown here is derived from an EMBL/GenBank/DDBJ whole genome shotgun (WGS) entry which is preliminary data.</text>
</comment>
<proteinExistence type="predicted"/>
<accession>A0A8H5D1I8</accession>
<evidence type="ECO:0000313" key="4">
    <source>
        <dbReference type="Proteomes" id="UP000559027"/>
    </source>
</evidence>
<keyword evidence="1" id="KW-0175">Coiled coil</keyword>
<evidence type="ECO:0000313" key="3">
    <source>
        <dbReference type="EMBL" id="KAF5351932.1"/>
    </source>
</evidence>
<feature type="compositionally biased region" description="Polar residues" evidence="2">
    <location>
        <begin position="556"/>
        <end position="572"/>
    </location>
</feature>
<feature type="compositionally biased region" description="Basic and acidic residues" evidence="2">
    <location>
        <begin position="273"/>
        <end position="284"/>
    </location>
</feature>
<feature type="compositionally biased region" description="Polar residues" evidence="2">
    <location>
        <begin position="647"/>
        <end position="661"/>
    </location>
</feature>
<evidence type="ECO:0000256" key="2">
    <source>
        <dbReference type="SAM" id="MobiDB-lite"/>
    </source>
</evidence>
<evidence type="ECO:0000256" key="1">
    <source>
        <dbReference type="SAM" id="Coils"/>
    </source>
</evidence>
<dbReference type="OrthoDB" id="2798624at2759"/>
<dbReference type="EMBL" id="JAACJO010000012">
    <property type="protein sequence ID" value="KAF5351932.1"/>
    <property type="molecule type" value="Genomic_DNA"/>
</dbReference>
<gene>
    <name evidence="3" type="ORF">D9756_007667</name>
</gene>
<feature type="region of interest" description="Disordered" evidence="2">
    <location>
        <begin position="731"/>
        <end position="770"/>
    </location>
</feature>
<dbReference type="AlphaFoldDB" id="A0A8H5D1I8"/>
<organism evidence="3 4">
    <name type="scientific">Leucocoprinus leucothites</name>
    <dbReference type="NCBI Taxonomy" id="201217"/>
    <lineage>
        <taxon>Eukaryota</taxon>
        <taxon>Fungi</taxon>
        <taxon>Dikarya</taxon>
        <taxon>Basidiomycota</taxon>
        <taxon>Agaricomycotina</taxon>
        <taxon>Agaricomycetes</taxon>
        <taxon>Agaricomycetidae</taxon>
        <taxon>Agaricales</taxon>
        <taxon>Agaricineae</taxon>
        <taxon>Agaricaceae</taxon>
        <taxon>Leucocoprinus</taxon>
    </lineage>
</organism>
<reference evidence="3 4" key="1">
    <citation type="journal article" date="2020" name="ISME J.">
        <title>Uncovering the hidden diversity of litter-decomposition mechanisms in mushroom-forming fungi.</title>
        <authorList>
            <person name="Floudas D."/>
            <person name="Bentzer J."/>
            <person name="Ahren D."/>
            <person name="Johansson T."/>
            <person name="Persson P."/>
            <person name="Tunlid A."/>
        </authorList>
    </citation>
    <scope>NUCLEOTIDE SEQUENCE [LARGE SCALE GENOMIC DNA]</scope>
    <source>
        <strain evidence="3 4">CBS 146.42</strain>
    </source>
</reference>
<feature type="compositionally biased region" description="Basic and acidic residues" evidence="2">
    <location>
        <begin position="633"/>
        <end position="642"/>
    </location>
</feature>
<feature type="region of interest" description="Disordered" evidence="2">
    <location>
        <begin position="273"/>
        <end position="295"/>
    </location>
</feature>
<feature type="region of interest" description="Disordered" evidence="2">
    <location>
        <begin position="556"/>
        <end position="718"/>
    </location>
</feature>
<name>A0A8H5D1I8_9AGAR</name>
<sequence>MRTAISLGDISSNECNVIPSSNFSTLSSVGGNTRLTIFYSSAAIFNSQLSASNKQIRLLKAENTTLKGSVKSISGKNAVLAAEVEALRTQTRDLTTRNAQLEKENRTLVNEVRAERVQGMARTRRARELESALKQRDTFVHAMIDINLHQHVLKNAYFSVRKGCSVDEAIVSAILSAASRPASPWSRILARPDATQSDIYKCAIELAAAARIRADKSLQIARFWRHVAKCGPRNADIITPSPSHLEEMDDDLKKEARANMLDSLLDRLRAGENIRKKKEEERRPMGFSRPDTPVETPNSPASIFFKFYRTQARRTNMDSDLSLATASSWNSDFMAPLTSSKNVDCPSAGDITKSSSNVSPHSLERIREAFSVSSLTDSLDCNTSFGDSFHSTCRSLQPASSLVAGRGRSATVPFSARDLAFLSVKNVISKVPIVTAPGGKEQKAQELAGRRVRFNKETPLIRSKAIKAKRPRIFGSGCPAPSPTKTPLAPSSPIERLLVKSDAVCAPVQAQVGLPTPPADVDSIRYVRPPTVTRRRGSSPLRFGISSIVTLSSLPSRTSLESVPSSPPQQNIRHYVVKDPSPSRSKRGSVTYPPCRPSSGSGIIATPRDPLTPQKQVPRDVGKQPKSTSTPVSEREPDDQFKRRSSIPVTPSRRSSASSYKENAPAKPQTSVPITPVRSAFGSSEFPTRTSSGSTRRRTYRASTRTPPRPSMAKSVIPILKPVQPLRIVKKNPVKKPPIPVVGTVSFASPLGSRRQRNSPASRIPPRLPR</sequence>